<keyword evidence="3" id="KW-1185">Reference proteome</keyword>
<dbReference type="RefSeq" id="WP_253967504.1">
    <property type="nucleotide sequence ID" value="NZ_JAMFTH010000001.1"/>
</dbReference>
<keyword evidence="1" id="KW-1133">Transmembrane helix</keyword>
<evidence type="ECO:0000313" key="2">
    <source>
        <dbReference type="EMBL" id="MCP8899250.1"/>
    </source>
</evidence>
<accession>A0A9X2KWP5</accession>
<sequence>MARKKCDFIKGAKAAWFCEHCDACFSDSCIPEGYDPRWGKAGPVCILCHAPLIDARAPHLQLPFWQVLPYLLVYPLYWRALLLLLLGAGGVYLVGAGMAAAVFSGVYASLLVRYCFQVMDARAMGQVEPPSLLDMLKPDSRGLFWQLLGLLALFAAGIWALAYWVDVRAAIGVGLLLGLLYPAITMALAAHKNLLKALNPLLFGSLVASMGLGPYVALVAMLAFVVGGLGALGYGVLMPYAGQWLWPTALLGLGYIALVVHALLGYAMFQYGLGGVSEQSAKAPLGDSAFARAKALGEVKVLEAAGELDRARQSLRGLLDICRDDIDLHRQYQKLLYQLDDGDALAGHTDYFADLLLRQGQSKEAVTLVEQARKHDSEYRINDLELAAPLSQALEKAGKYELMVSLVGNLHRRVARDERVADVYTRVAKALAGPLKQPQKARAVALYVVKTYPHCAGAGAIAKLARD</sequence>
<organism evidence="2 3">
    <name type="scientific">Gilvimarinus xylanilyticus</name>
    <dbReference type="NCBI Taxonomy" id="2944139"/>
    <lineage>
        <taxon>Bacteria</taxon>
        <taxon>Pseudomonadati</taxon>
        <taxon>Pseudomonadota</taxon>
        <taxon>Gammaproteobacteria</taxon>
        <taxon>Cellvibrionales</taxon>
        <taxon>Cellvibrionaceae</taxon>
        <taxon>Gilvimarinus</taxon>
    </lineage>
</organism>
<evidence type="ECO:0000313" key="3">
    <source>
        <dbReference type="Proteomes" id="UP001139319"/>
    </source>
</evidence>
<keyword evidence="1" id="KW-0812">Transmembrane</keyword>
<dbReference type="Gene3D" id="1.25.40.10">
    <property type="entry name" value="Tetratricopeptide repeat domain"/>
    <property type="match status" value="1"/>
</dbReference>
<reference evidence="2" key="2">
    <citation type="submission" date="2023-01" db="EMBL/GenBank/DDBJ databases">
        <title>Gilvimarinus xylanilyticus HB14 isolated from Caulerpa lentillifera aquaculture base in Hainan, China.</title>
        <authorList>
            <person name="Zhang Y.-J."/>
        </authorList>
    </citation>
    <scope>NUCLEOTIDE SEQUENCE</scope>
    <source>
        <strain evidence="2">HB14</strain>
    </source>
</reference>
<comment type="caution">
    <text evidence="2">The sequence shown here is derived from an EMBL/GenBank/DDBJ whole genome shotgun (WGS) entry which is preliminary data.</text>
</comment>
<feature type="transmembrane region" description="Helical" evidence="1">
    <location>
        <begin position="92"/>
        <end position="116"/>
    </location>
</feature>
<feature type="transmembrane region" description="Helical" evidence="1">
    <location>
        <begin position="244"/>
        <end position="269"/>
    </location>
</feature>
<proteinExistence type="predicted"/>
<keyword evidence="1" id="KW-0472">Membrane</keyword>
<reference evidence="2" key="1">
    <citation type="submission" date="2022-05" db="EMBL/GenBank/DDBJ databases">
        <authorList>
            <person name="Sun H.-N."/>
        </authorList>
    </citation>
    <scope>NUCLEOTIDE SEQUENCE</scope>
    <source>
        <strain evidence="2">HB14</strain>
    </source>
</reference>
<evidence type="ECO:0000256" key="1">
    <source>
        <dbReference type="SAM" id="Phobius"/>
    </source>
</evidence>
<dbReference type="AlphaFoldDB" id="A0A9X2KWP5"/>
<dbReference type="InterPro" id="IPR011990">
    <property type="entry name" value="TPR-like_helical_dom_sf"/>
</dbReference>
<dbReference type="EMBL" id="JAMFTH010000001">
    <property type="protein sequence ID" value="MCP8899250.1"/>
    <property type="molecule type" value="Genomic_DNA"/>
</dbReference>
<feature type="transmembrane region" description="Helical" evidence="1">
    <location>
        <begin position="201"/>
        <end position="232"/>
    </location>
</feature>
<feature type="transmembrane region" description="Helical" evidence="1">
    <location>
        <begin position="170"/>
        <end position="189"/>
    </location>
</feature>
<gene>
    <name evidence="2" type="ORF">M6D89_08075</name>
</gene>
<feature type="transmembrane region" description="Helical" evidence="1">
    <location>
        <begin position="143"/>
        <end position="164"/>
    </location>
</feature>
<dbReference type="Proteomes" id="UP001139319">
    <property type="component" value="Unassembled WGS sequence"/>
</dbReference>
<protein>
    <recommendedName>
        <fullName evidence="4">Tetratricopeptide repeat protein</fullName>
    </recommendedName>
</protein>
<evidence type="ECO:0008006" key="4">
    <source>
        <dbReference type="Google" id="ProtNLM"/>
    </source>
</evidence>
<name>A0A9X2KWP5_9GAMM</name>